<sequence>MIERLHGFQKELARRLGQDHVDRELKTALSEAEKKFEQVEDLRTRESSAAQQQVEAMTSRLAVTKQNLAGDLQAATTKASKYKKPFHRVDKKLDTTRLALENMSKTHQDCPVNKNS</sequence>
<gene>
    <name evidence="1" type="ORF">PM001_LOCUS23036</name>
</gene>
<dbReference type="AlphaFoldDB" id="A0AAV1UUD9"/>
<protein>
    <submittedName>
        <fullName evidence="1">Uncharacterized protein</fullName>
    </submittedName>
</protein>
<evidence type="ECO:0000313" key="2">
    <source>
        <dbReference type="Proteomes" id="UP001162060"/>
    </source>
</evidence>
<organism evidence="1 2">
    <name type="scientific">Peronospora matthiolae</name>
    <dbReference type="NCBI Taxonomy" id="2874970"/>
    <lineage>
        <taxon>Eukaryota</taxon>
        <taxon>Sar</taxon>
        <taxon>Stramenopiles</taxon>
        <taxon>Oomycota</taxon>
        <taxon>Peronosporomycetes</taxon>
        <taxon>Peronosporales</taxon>
        <taxon>Peronosporaceae</taxon>
        <taxon>Peronospora</taxon>
    </lineage>
</organism>
<dbReference type="EMBL" id="CAKLBY020000228">
    <property type="protein sequence ID" value="CAK7937886.1"/>
    <property type="molecule type" value="Genomic_DNA"/>
</dbReference>
<accession>A0AAV1UUD9</accession>
<reference evidence="1" key="1">
    <citation type="submission" date="2024-01" db="EMBL/GenBank/DDBJ databases">
        <authorList>
            <person name="Webb A."/>
        </authorList>
    </citation>
    <scope>NUCLEOTIDE SEQUENCE</scope>
    <source>
        <strain evidence="1">Pm1</strain>
    </source>
</reference>
<dbReference type="Proteomes" id="UP001162060">
    <property type="component" value="Unassembled WGS sequence"/>
</dbReference>
<name>A0AAV1UUD9_9STRA</name>
<proteinExistence type="predicted"/>
<comment type="caution">
    <text evidence="1">The sequence shown here is derived from an EMBL/GenBank/DDBJ whole genome shotgun (WGS) entry which is preliminary data.</text>
</comment>
<evidence type="ECO:0000313" key="1">
    <source>
        <dbReference type="EMBL" id="CAK7937886.1"/>
    </source>
</evidence>